<organism evidence="1 2">
    <name type="scientific">Hyphomicrobium denitrificans 1NES1</name>
    <dbReference type="NCBI Taxonomy" id="670307"/>
    <lineage>
        <taxon>Bacteria</taxon>
        <taxon>Pseudomonadati</taxon>
        <taxon>Pseudomonadota</taxon>
        <taxon>Alphaproteobacteria</taxon>
        <taxon>Hyphomicrobiales</taxon>
        <taxon>Hyphomicrobiaceae</taxon>
        <taxon>Hyphomicrobium</taxon>
    </lineage>
</organism>
<evidence type="ECO:0000313" key="1">
    <source>
        <dbReference type="EMBL" id="AGK57520.1"/>
    </source>
</evidence>
<sequence>MPDQEVTEPPLALDVLLVLANDLLQSFDGFRLAVPRNPRTPVQFRAWPPNFPNMTRPEFGVVQAIPEVANPAARRTLGLVVAVAASLSKCNTFGVRARGREERK</sequence>
<evidence type="ECO:0000313" key="2">
    <source>
        <dbReference type="Proteomes" id="UP000005952"/>
    </source>
</evidence>
<dbReference type="EMBL" id="CP005587">
    <property type="protein sequence ID" value="AGK57520.1"/>
    <property type="molecule type" value="Genomic_DNA"/>
</dbReference>
<gene>
    <name evidence="1" type="ORF">HYPDE_29223</name>
</gene>
<dbReference type="Proteomes" id="UP000005952">
    <property type="component" value="Chromosome"/>
</dbReference>
<protein>
    <submittedName>
        <fullName evidence="1">Uncharacterized protein</fullName>
    </submittedName>
</protein>
<proteinExistence type="predicted"/>
<accession>N0BBN6</accession>
<reference evidence="1 2" key="1">
    <citation type="journal article" date="2013" name="Genome Announc.">
        <title>Genome sequences for three denitrifying bacterial strains isolated from a uranium- and nitrate-contaminated subsurface environment.</title>
        <authorList>
            <person name="Venkatramanan R."/>
            <person name="Prakash O."/>
            <person name="Woyke T."/>
            <person name="Chain P."/>
            <person name="Goodwin L.A."/>
            <person name="Watson D."/>
            <person name="Brooks S."/>
            <person name="Kostka J.E."/>
            <person name="Green S.J."/>
        </authorList>
    </citation>
    <scope>NUCLEOTIDE SEQUENCE [LARGE SCALE GENOMIC DNA]</scope>
    <source>
        <strain evidence="1 2">1NES1</strain>
    </source>
</reference>
<name>N0BBN6_9HYPH</name>
<dbReference type="KEGG" id="hdt:HYPDE_29223"/>
<dbReference type="AlphaFoldDB" id="N0BBN6"/>
<keyword evidence="2" id="KW-1185">Reference proteome</keyword>
<dbReference type="HOGENOM" id="CLU_2246285_0_0_5"/>